<comment type="subcellular location">
    <subcellularLocation>
        <location evidence="1">Mitochondrion</location>
    </subcellularLocation>
</comment>
<dbReference type="PANTHER" id="PTHR12810:SF0">
    <property type="entry name" value="SMALL RIBOSOMAL SUBUNIT PROTEIN MS29"/>
    <property type="match status" value="1"/>
</dbReference>
<dbReference type="SUPFAM" id="SSF52540">
    <property type="entry name" value="P-loop containing nucleoside triphosphate hydrolases"/>
    <property type="match status" value="1"/>
</dbReference>
<dbReference type="InterPro" id="IPR027417">
    <property type="entry name" value="P-loop_NTPase"/>
</dbReference>
<dbReference type="InterPro" id="IPR019368">
    <property type="entry name" value="Ribosomal_mS29"/>
</dbReference>
<evidence type="ECO:0000256" key="2">
    <source>
        <dbReference type="ARBA" id="ARBA00009863"/>
    </source>
</evidence>
<evidence type="ECO:0000256" key="7">
    <source>
        <dbReference type="ARBA" id="ARBA00035140"/>
    </source>
</evidence>
<dbReference type="RefSeq" id="XP_040740787.1">
    <property type="nucleotide sequence ID" value="XM_040891861.1"/>
</dbReference>
<evidence type="ECO:0000313" key="8">
    <source>
        <dbReference type="EMBL" id="ORX66828.1"/>
    </source>
</evidence>
<dbReference type="GeneID" id="63808509"/>
<comment type="caution">
    <text evidence="8">The sequence shown here is derived from an EMBL/GenBank/DDBJ whole genome shotgun (WGS) entry which is preliminary data.</text>
</comment>
<evidence type="ECO:0000313" key="9">
    <source>
        <dbReference type="Proteomes" id="UP000193922"/>
    </source>
</evidence>
<keyword evidence="3" id="KW-0809">Transit peptide</keyword>
<proteinExistence type="inferred from homology"/>
<protein>
    <recommendedName>
        <fullName evidence="7">Small ribosomal subunit protein mS29</fullName>
    </recommendedName>
</protein>
<accession>A0A1Y1VZY3</accession>
<evidence type="ECO:0000256" key="3">
    <source>
        <dbReference type="ARBA" id="ARBA00022946"/>
    </source>
</evidence>
<keyword evidence="4" id="KW-0689">Ribosomal protein</keyword>
<comment type="similarity">
    <text evidence="2">Belongs to the mitochondrion-specific ribosomal protein mS29 family.</text>
</comment>
<dbReference type="Pfam" id="PF10236">
    <property type="entry name" value="DAP3"/>
    <property type="match status" value="1"/>
</dbReference>
<sequence length="441" mass="47664">MFSAARITQSGARVVPKQLLQVSVRPISTTQQVLASRKTPADRTTSTAFTKLSIGSKKLRTGTSTAVNMGSLNPDYYTDKPSPQTEVLSSTTAKEWNIGQFLEISGHVLQSLGKDQFPGYLGKDFKLFGKPALMYREFTQKLVDQLAKNASAAPKTAAVIDGPNGAGKSAELLKLAAVAAEAGHIVVYVPATIPWVNSSRPYAPGADDSFVQHETAMGLLRSIQALSSEALAKVPLGKAVTLGKKSLAADKTLSDLVEFGIQAPSLAHAALEQMLEIAGAQKAVPVVIALDEVNTLWSKSAYTDQADKILAANRLRLVRAFLPYFEGTKQLAKGWVVGATSYIETKFMPKQLSQKLSPPPQIAFKNKDVESDPGLYRPETKVPFDVVKLDRMTATEAKAMMDFYRSVRIVQTPVTDALVAKKWVLANGNPRQIFGSCTAFF</sequence>
<keyword evidence="6" id="KW-0687">Ribonucleoprotein</keyword>
<dbReference type="EMBL" id="MCFD01000014">
    <property type="protein sequence ID" value="ORX66828.1"/>
    <property type="molecule type" value="Genomic_DNA"/>
</dbReference>
<dbReference type="STRING" id="61395.A0A1Y1VZY3"/>
<reference evidence="8 9" key="1">
    <citation type="submission" date="2016-07" db="EMBL/GenBank/DDBJ databases">
        <title>Pervasive Adenine N6-methylation of Active Genes in Fungi.</title>
        <authorList>
            <consortium name="DOE Joint Genome Institute"/>
            <person name="Mondo S.J."/>
            <person name="Dannebaum R.O."/>
            <person name="Kuo R.C."/>
            <person name="Labutti K."/>
            <person name="Haridas S."/>
            <person name="Kuo A."/>
            <person name="Salamov A."/>
            <person name="Ahrendt S.R."/>
            <person name="Lipzen A."/>
            <person name="Sullivan W."/>
            <person name="Andreopoulos W.B."/>
            <person name="Clum A."/>
            <person name="Lindquist E."/>
            <person name="Daum C."/>
            <person name="Ramamoorthy G.K."/>
            <person name="Gryganskyi A."/>
            <person name="Culley D."/>
            <person name="Magnuson J.K."/>
            <person name="James T.Y."/>
            <person name="O'Malley M.A."/>
            <person name="Stajich J.E."/>
            <person name="Spatafora J.W."/>
            <person name="Visel A."/>
            <person name="Grigoriev I.V."/>
        </authorList>
    </citation>
    <scope>NUCLEOTIDE SEQUENCE [LARGE SCALE GENOMIC DNA]</scope>
    <source>
        <strain evidence="8 9">ATCC 12442</strain>
    </source>
</reference>
<gene>
    <name evidence="8" type="ORF">DL89DRAFT_60542</name>
</gene>
<dbReference type="GO" id="GO:0003735">
    <property type="term" value="F:structural constituent of ribosome"/>
    <property type="evidence" value="ECO:0007669"/>
    <property type="project" value="TreeGrafter"/>
</dbReference>
<dbReference type="PANTHER" id="PTHR12810">
    <property type="entry name" value="MITOCHONDRIAL 28S RIBOSOMAL PROTEIN S29"/>
    <property type="match status" value="1"/>
</dbReference>
<dbReference type="OrthoDB" id="274828at2759"/>
<dbReference type="AlphaFoldDB" id="A0A1Y1VZY3"/>
<evidence type="ECO:0000256" key="5">
    <source>
        <dbReference type="ARBA" id="ARBA00023128"/>
    </source>
</evidence>
<evidence type="ECO:0000256" key="4">
    <source>
        <dbReference type="ARBA" id="ARBA00022980"/>
    </source>
</evidence>
<dbReference type="Proteomes" id="UP000193922">
    <property type="component" value="Unassembled WGS sequence"/>
</dbReference>
<evidence type="ECO:0000256" key="6">
    <source>
        <dbReference type="ARBA" id="ARBA00023274"/>
    </source>
</evidence>
<organism evidence="8 9">
    <name type="scientific">Linderina pennispora</name>
    <dbReference type="NCBI Taxonomy" id="61395"/>
    <lineage>
        <taxon>Eukaryota</taxon>
        <taxon>Fungi</taxon>
        <taxon>Fungi incertae sedis</taxon>
        <taxon>Zoopagomycota</taxon>
        <taxon>Kickxellomycotina</taxon>
        <taxon>Kickxellomycetes</taxon>
        <taxon>Kickxellales</taxon>
        <taxon>Kickxellaceae</taxon>
        <taxon>Linderina</taxon>
    </lineage>
</organism>
<keyword evidence="9" id="KW-1185">Reference proteome</keyword>
<dbReference type="GO" id="GO:0005763">
    <property type="term" value="C:mitochondrial small ribosomal subunit"/>
    <property type="evidence" value="ECO:0007669"/>
    <property type="project" value="TreeGrafter"/>
</dbReference>
<name>A0A1Y1VZY3_9FUNG</name>
<evidence type="ECO:0000256" key="1">
    <source>
        <dbReference type="ARBA" id="ARBA00004173"/>
    </source>
</evidence>
<keyword evidence="5" id="KW-0496">Mitochondrion</keyword>